<dbReference type="InterPro" id="IPR027417">
    <property type="entry name" value="P-loop_NTPase"/>
</dbReference>
<dbReference type="InterPro" id="IPR026634">
    <property type="entry name" value="TPST-like"/>
</dbReference>
<dbReference type="SUPFAM" id="SSF52540">
    <property type="entry name" value="P-loop containing nucleoside triphosphate hydrolases"/>
    <property type="match status" value="1"/>
</dbReference>
<evidence type="ECO:0000313" key="3">
    <source>
        <dbReference type="Proteomes" id="UP000193570"/>
    </source>
</evidence>
<dbReference type="GO" id="GO:0008476">
    <property type="term" value="F:protein-tyrosine sulfotransferase activity"/>
    <property type="evidence" value="ECO:0007669"/>
    <property type="project" value="InterPro"/>
</dbReference>
<dbReference type="Pfam" id="PF13469">
    <property type="entry name" value="Sulfotransfer_3"/>
    <property type="match status" value="1"/>
</dbReference>
<evidence type="ECO:0000256" key="1">
    <source>
        <dbReference type="ARBA" id="ARBA00022679"/>
    </source>
</evidence>
<name>A0A1X6YWY7_9RHOB</name>
<keyword evidence="1 2" id="KW-0808">Transferase</keyword>
<accession>A0A1X6YWY7</accession>
<dbReference type="Proteomes" id="UP000193570">
    <property type="component" value="Unassembled WGS sequence"/>
</dbReference>
<dbReference type="Gene3D" id="3.40.50.300">
    <property type="entry name" value="P-loop containing nucleotide triphosphate hydrolases"/>
    <property type="match status" value="1"/>
</dbReference>
<dbReference type="PANTHER" id="PTHR12788">
    <property type="entry name" value="PROTEIN-TYROSINE SULFOTRANSFERASE 2"/>
    <property type="match status" value="1"/>
</dbReference>
<reference evidence="2 3" key="1">
    <citation type="submission" date="2017-03" db="EMBL/GenBank/DDBJ databases">
        <authorList>
            <person name="Afonso C.L."/>
            <person name="Miller P.J."/>
            <person name="Scott M.A."/>
            <person name="Spackman E."/>
            <person name="Goraichik I."/>
            <person name="Dimitrov K.M."/>
            <person name="Suarez D.L."/>
            <person name="Swayne D.E."/>
        </authorList>
    </citation>
    <scope>NUCLEOTIDE SEQUENCE [LARGE SCALE GENOMIC DNA]</scope>
    <source>
        <strain evidence="2 3">CECT 8625</strain>
    </source>
</reference>
<evidence type="ECO:0000313" key="2">
    <source>
        <dbReference type="EMBL" id="SLN33218.1"/>
    </source>
</evidence>
<organism evidence="2 3">
    <name type="scientific">Roseivivax jejudonensis</name>
    <dbReference type="NCBI Taxonomy" id="1529041"/>
    <lineage>
        <taxon>Bacteria</taxon>
        <taxon>Pseudomonadati</taxon>
        <taxon>Pseudomonadota</taxon>
        <taxon>Alphaproteobacteria</taxon>
        <taxon>Rhodobacterales</taxon>
        <taxon>Roseobacteraceae</taxon>
        <taxon>Roseivivax</taxon>
    </lineage>
</organism>
<protein>
    <submittedName>
        <fullName evidence="2">Sulfotransferase domain protein</fullName>
    </submittedName>
</protein>
<dbReference type="AlphaFoldDB" id="A0A1X6YWY7"/>
<gene>
    <name evidence="2" type="ORF">ROJ8625_01554</name>
</gene>
<dbReference type="RefSeq" id="WP_085791371.1">
    <property type="nucleotide sequence ID" value="NZ_FWFK01000002.1"/>
</dbReference>
<proteinExistence type="predicted"/>
<dbReference type="EMBL" id="FWFK01000002">
    <property type="protein sequence ID" value="SLN33218.1"/>
    <property type="molecule type" value="Genomic_DNA"/>
</dbReference>
<sequence>MSDHPIFHMASFSRSGETLLLRCLDAHPDIAVVHQIREPDTPEDLALFRHLKDLRETTIAADHPALAHRGLRPGAALVLKNAVWTHGHPRRGFTLVRNPFSVVVSAYRHVAPKDPAHQRNQQIRWCRAIDPVMLPFIEQCDIMDGFLALYARKMLQDRRDGLPFLRYEDFVADPETWLRRIVAHMGLDWSDRVLKSHEDYAEGETGHGRIKLWQPIHAGSTDRFKAALSAGQAARIHALTHEVLAAHGYDWDGTDLTVRADVPGIL</sequence>
<dbReference type="PANTHER" id="PTHR12788:SF10">
    <property type="entry name" value="PROTEIN-TYROSINE SULFOTRANSFERASE"/>
    <property type="match status" value="1"/>
</dbReference>
<dbReference type="OrthoDB" id="9804504at2"/>
<keyword evidence="3" id="KW-1185">Reference proteome</keyword>